<dbReference type="PANTHER" id="PTHR48475">
    <property type="entry name" value="RIBONUCLEASE H"/>
    <property type="match status" value="1"/>
</dbReference>
<dbReference type="EMBL" id="JACGWK010000007">
    <property type="protein sequence ID" value="KAL0342884.1"/>
    <property type="molecule type" value="Genomic_DNA"/>
</dbReference>
<organism evidence="1">
    <name type="scientific">Sesamum angustifolium</name>
    <dbReference type="NCBI Taxonomy" id="2727405"/>
    <lineage>
        <taxon>Eukaryota</taxon>
        <taxon>Viridiplantae</taxon>
        <taxon>Streptophyta</taxon>
        <taxon>Embryophyta</taxon>
        <taxon>Tracheophyta</taxon>
        <taxon>Spermatophyta</taxon>
        <taxon>Magnoliopsida</taxon>
        <taxon>eudicotyledons</taxon>
        <taxon>Gunneridae</taxon>
        <taxon>Pentapetalae</taxon>
        <taxon>asterids</taxon>
        <taxon>lamiids</taxon>
        <taxon>Lamiales</taxon>
        <taxon>Pedaliaceae</taxon>
        <taxon>Sesamum</taxon>
    </lineage>
</organism>
<comment type="caution">
    <text evidence="1">The sequence shown here is derived from an EMBL/GenBank/DDBJ whole genome shotgun (WGS) entry which is preliminary data.</text>
</comment>
<proteinExistence type="predicted"/>
<sequence length="125" mass="14340">MKAQALVEFVNEAMLVEEDERNWLLHEDGSSTLIDSGARVVFISPKGDELEYAVQFDFKSSNNGAKYEALIADWRKPLLDYFNERVLPADDMEAARLKSRATRFALLDGILYKRQFLNLTTDMCQ</sequence>
<dbReference type="PANTHER" id="PTHR48475:SF2">
    <property type="entry name" value="RIBONUCLEASE H"/>
    <property type="match status" value="1"/>
</dbReference>
<name>A0AAW2NH36_9LAMI</name>
<evidence type="ECO:0000313" key="1">
    <source>
        <dbReference type="EMBL" id="KAL0342884.1"/>
    </source>
</evidence>
<gene>
    <name evidence="1" type="ORF">Sangu_1175800</name>
</gene>
<reference evidence="1" key="1">
    <citation type="submission" date="2020-06" db="EMBL/GenBank/DDBJ databases">
        <authorList>
            <person name="Li T."/>
            <person name="Hu X."/>
            <person name="Zhang T."/>
            <person name="Song X."/>
            <person name="Zhang H."/>
            <person name="Dai N."/>
            <person name="Sheng W."/>
            <person name="Hou X."/>
            <person name="Wei L."/>
        </authorList>
    </citation>
    <scope>NUCLEOTIDE SEQUENCE</scope>
    <source>
        <strain evidence="1">G01</strain>
        <tissue evidence="1">Leaf</tissue>
    </source>
</reference>
<accession>A0AAW2NH36</accession>
<protein>
    <submittedName>
        <fullName evidence="1">Uncharacterized protein</fullName>
    </submittedName>
</protein>
<dbReference type="AlphaFoldDB" id="A0AAW2NH36"/>
<reference evidence="1" key="2">
    <citation type="journal article" date="2024" name="Plant">
        <title>Genomic evolution and insights into agronomic trait innovations of Sesamum species.</title>
        <authorList>
            <person name="Miao H."/>
            <person name="Wang L."/>
            <person name="Qu L."/>
            <person name="Liu H."/>
            <person name="Sun Y."/>
            <person name="Le M."/>
            <person name="Wang Q."/>
            <person name="Wei S."/>
            <person name="Zheng Y."/>
            <person name="Lin W."/>
            <person name="Duan Y."/>
            <person name="Cao H."/>
            <person name="Xiong S."/>
            <person name="Wang X."/>
            <person name="Wei L."/>
            <person name="Li C."/>
            <person name="Ma Q."/>
            <person name="Ju M."/>
            <person name="Zhao R."/>
            <person name="Li G."/>
            <person name="Mu C."/>
            <person name="Tian Q."/>
            <person name="Mei H."/>
            <person name="Zhang T."/>
            <person name="Gao T."/>
            <person name="Zhang H."/>
        </authorList>
    </citation>
    <scope>NUCLEOTIDE SEQUENCE</scope>
    <source>
        <strain evidence="1">G01</strain>
    </source>
</reference>